<dbReference type="InterPro" id="IPR045584">
    <property type="entry name" value="Pilin-like"/>
</dbReference>
<dbReference type="InterPro" id="IPR012902">
    <property type="entry name" value="N_methyl_site"/>
</dbReference>
<sequence length="140" mass="14836">MQRQRHPQRRRIAGFTLIELMIVVAVIGILAAIAYASYTASIVTSRRRTAAACLQERAQFMERYYTTNMTYADAPDPAQCEAVSNFYSVAFSGTPSATAFKIVATPLAGQAVADTACAALGIDQTGTRSATGSAGAGSCW</sequence>
<dbReference type="EMBL" id="JAFIWB010000026">
    <property type="protein sequence ID" value="MBN6104201.1"/>
    <property type="molecule type" value="Genomic_DNA"/>
</dbReference>
<dbReference type="Proteomes" id="UP000695802">
    <property type="component" value="Unassembled WGS sequence"/>
</dbReference>
<keyword evidence="1" id="KW-1133">Transmembrane helix</keyword>
<evidence type="ECO:0000313" key="2">
    <source>
        <dbReference type="EMBL" id="MBN6104201.1"/>
    </source>
</evidence>
<evidence type="ECO:0000313" key="3">
    <source>
        <dbReference type="Proteomes" id="UP000695802"/>
    </source>
</evidence>
<proteinExistence type="predicted"/>
<keyword evidence="1" id="KW-0812">Transmembrane</keyword>
<name>A0ABS3B7K7_9XANT</name>
<organism evidence="2 3">
    <name type="scientific">Xanthomonas bonasiae</name>
    <dbReference type="NCBI Taxonomy" id="2810351"/>
    <lineage>
        <taxon>Bacteria</taxon>
        <taxon>Pseudomonadati</taxon>
        <taxon>Pseudomonadota</taxon>
        <taxon>Gammaproteobacteria</taxon>
        <taxon>Lysobacterales</taxon>
        <taxon>Lysobacteraceae</taxon>
        <taxon>Xanthomonas</taxon>
    </lineage>
</organism>
<dbReference type="Pfam" id="PF07963">
    <property type="entry name" value="N_methyl"/>
    <property type="match status" value="1"/>
</dbReference>
<dbReference type="Gene3D" id="3.30.700.10">
    <property type="entry name" value="Glycoprotein, Type 4 Pilin"/>
    <property type="match status" value="1"/>
</dbReference>
<keyword evidence="3" id="KW-1185">Reference proteome</keyword>
<dbReference type="PROSITE" id="PS00409">
    <property type="entry name" value="PROKAR_NTER_METHYL"/>
    <property type="match status" value="1"/>
</dbReference>
<keyword evidence="1" id="KW-0472">Membrane</keyword>
<dbReference type="SUPFAM" id="SSF54523">
    <property type="entry name" value="Pili subunits"/>
    <property type="match status" value="1"/>
</dbReference>
<dbReference type="NCBIfam" id="TIGR02532">
    <property type="entry name" value="IV_pilin_GFxxxE"/>
    <property type="match status" value="1"/>
</dbReference>
<feature type="transmembrane region" description="Helical" evidence="1">
    <location>
        <begin position="12"/>
        <end position="38"/>
    </location>
</feature>
<reference evidence="2 3" key="1">
    <citation type="submission" date="2021-02" db="EMBL/GenBank/DDBJ databases">
        <title>Taxonomically Unique Crown Gall-Associated Xanthomonas Stains Have Deficiency in Virulence Repertories.</title>
        <authorList>
            <person name="Mafakheri H."/>
            <person name="Taghavi S.M."/>
            <person name="Dimkic I."/>
            <person name="Nemanja K."/>
            <person name="Osdaghi E."/>
        </authorList>
    </citation>
    <scope>NUCLEOTIDE SEQUENCE [LARGE SCALE GENOMIC DNA]</scope>
    <source>
        <strain evidence="2 3">FX4</strain>
    </source>
</reference>
<dbReference type="InterPro" id="IPR031982">
    <property type="entry name" value="PilE-like"/>
</dbReference>
<protein>
    <submittedName>
        <fullName evidence="2">Type IV pilin protein</fullName>
    </submittedName>
</protein>
<dbReference type="RefSeq" id="WP_206230706.1">
    <property type="nucleotide sequence ID" value="NZ_JAFIWB010000026.1"/>
</dbReference>
<accession>A0ABS3B7K7</accession>
<comment type="caution">
    <text evidence="2">The sequence shown here is derived from an EMBL/GenBank/DDBJ whole genome shotgun (WGS) entry which is preliminary data.</text>
</comment>
<evidence type="ECO:0000256" key="1">
    <source>
        <dbReference type="SAM" id="Phobius"/>
    </source>
</evidence>
<gene>
    <name evidence="2" type="ORF">JR064_18730</name>
</gene>
<dbReference type="Pfam" id="PF16732">
    <property type="entry name" value="ComP_DUS"/>
    <property type="match status" value="1"/>
</dbReference>